<dbReference type="Pfam" id="PF17867">
    <property type="entry name" value="AAA_lid_7"/>
    <property type="match status" value="3"/>
</dbReference>
<dbReference type="Pfam" id="PF07728">
    <property type="entry name" value="AAA_5"/>
    <property type="match status" value="6"/>
</dbReference>
<dbReference type="GO" id="GO:0005654">
    <property type="term" value="C:nucleoplasm"/>
    <property type="evidence" value="ECO:0007669"/>
    <property type="project" value="UniProtKB-SubCell"/>
</dbReference>
<dbReference type="GO" id="GO:0005524">
    <property type="term" value="F:ATP binding"/>
    <property type="evidence" value="ECO:0007669"/>
    <property type="project" value="UniProtKB-KW"/>
</dbReference>
<dbReference type="STRING" id="7070.D7EJ13"/>
<proteinExistence type="inferred from homology"/>
<dbReference type="PANTHER" id="PTHR48103:SF2">
    <property type="entry name" value="MIDASIN"/>
    <property type="match status" value="1"/>
</dbReference>
<dbReference type="FunFam" id="3.40.50.300:FF:000764">
    <property type="entry name" value="Midasin"/>
    <property type="match status" value="1"/>
</dbReference>
<dbReference type="InterPro" id="IPR048617">
    <property type="entry name" value="MDN1_AAA_lid_4"/>
</dbReference>
<feature type="domain" description="AAA+ ATPase" evidence="9">
    <location>
        <begin position="287"/>
        <end position="498"/>
    </location>
</feature>
<dbReference type="Gene3D" id="3.40.50.300">
    <property type="entry name" value="P-loop containing nucleotide triphosphate hydrolases"/>
    <property type="match status" value="5"/>
</dbReference>
<keyword evidence="6" id="KW-0067">ATP-binding</keyword>
<feature type="domain" description="AAA+ ATPase" evidence="9">
    <location>
        <begin position="605"/>
        <end position="846"/>
    </location>
</feature>
<reference evidence="10 11" key="1">
    <citation type="journal article" date="2008" name="Nature">
        <title>The genome of the model beetle and pest Tribolium castaneum.</title>
        <authorList>
            <consortium name="Tribolium Genome Sequencing Consortium"/>
            <person name="Richards S."/>
            <person name="Gibbs R.A."/>
            <person name="Weinstock G.M."/>
            <person name="Brown S.J."/>
            <person name="Denell R."/>
            <person name="Beeman R.W."/>
            <person name="Gibbs R."/>
            <person name="Beeman R.W."/>
            <person name="Brown S.J."/>
            <person name="Bucher G."/>
            <person name="Friedrich M."/>
            <person name="Grimmelikhuijzen C.J."/>
            <person name="Klingler M."/>
            <person name="Lorenzen M."/>
            <person name="Richards S."/>
            <person name="Roth S."/>
            <person name="Schroder R."/>
            <person name="Tautz D."/>
            <person name="Zdobnov E.M."/>
            <person name="Muzny D."/>
            <person name="Gibbs R.A."/>
            <person name="Weinstock G.M."/>
            <person name="Attaway T."/>
            <person name="Bell S."/>
            <person name="Buhay C.J."/>
            <person name="Chandrabose M.N."/>
            <person name="Chavez D."/>
            <person name="Clerk-Blankenburg K.P."/>
            <person name="Cree A."/>
            <person name="Dao M."/>
            <person name="Davis C."/>
            <person name="Chacko J."/>
            <person name="Dinh H."/>
            <person name="Dugan-Rocha S."/>
            <person name="Fowler G."/>
            <person name="Garner T.T."/>
            <person name="Garnes J."/>
            <person name="Gnirke A."/>
            <person name="Hawes A."/>
            <person name="Hernandez J."/>
            <person name="Hines S."/>
            <person name="Holder M."/>
            <person name="Hume J."/>
            <person name="Jhangiani S.N."/>
            <person name="Joshi V."/>
            <person name="Khan Z.M."/>
            <person name="Jackson L."/>
            <person name="Kovar C."/>
            <person name="Kowis A."/>
            <person name="Lee S."/>
            <person name="Lewis L.R."/>
            <person name="Margolis J."/>
            <person name="Morgan M."/>
            <person name="Nazareth L.V."/>
            <person name="Nguyen N."/>
            <person name="Okwuonu G."/>
            <person name="Parker D."/>
            <person name="Richards S."/>
            <person name="Ruiz S.J."/>
            <person name="Santibanez J."/>
            <person name="Savard J."/>
            <person name="Scherer S.E."/>
            <person name="Schneider B."/>
            <person name="Sodergren E."/>
            <person name="Tautz D."/>
            <person name="Vattahil S."/>
            <person name="Villasana D."/>
            <person name="White C.S."/>
            <person name="Wright R."/>
            <person name="Park Y."/>
            <person name="Beeman R.W."/>
            <person name="Lord J."/>
            <person name="Oppert B."/>
            <person name="Lorenzen M."/>
            <person name="Brown S."/>
            <person name="Wang L."/>
            <person name="Savard J."/>
            <person name="Tautz D."/>
            <person name="Richards S."/>
            <person name="Weinstock G."/>
            <person name="Gibbs R.A."/>
            <person name="Liu Y."/>
            <person name="Worley K."/>
            <person name="Weinstock G."/>
            <person name="Elsik C.G."/>
            <person name="Reese J.T."/>
            <person name="Elhaik E."/>
            <person name="Landan G."/>
            <person name="Graur D."/>
            <person name="Arensburger P."/>
            <person name="Atkinson P."/>
            <person name="Beeman R.W."/>
            <person name="Beidler J."/>
            <person name="Brown S.J."/>
            <person name="Demuth J.P."/>
            <person name="Drury D.W."/>
            <person name="Du Y.Z."/>
            <person name="Fujiwara H."/>
            <person name="Lorenzen M."/>
            <person name="Maselli V."/>
            <person name="Osanai M."/>
            <person name="Park Y."/>
            <person name="Robertson H.M."/>
            <person name="Tu Z."/>
            <person name="Wang J.J."/>
            <person name="Wang S."/>
            <person name="Richards S."/>
            <person name="Song H."/>
            <person name="Zhang L."/>
            <person name="Sodergren E."/>
            <person name="Werner D."/>
            <person name="Stanke M."/>
            <person name="Morgenstern B."/>
            <person name="Solovyev V."/>
            <person name="Kosarev P."/>
            <person name="Brown G."/>
            <person name="Chen H.C."/>
            <person name="Ermolaeva O."/>
            <person name="Hlavina W."/>
            <person name="Kapustin Y."/>
            <person name="Kiryutin B."/>
            <person name="Kitts P."/>
            <person name="Maglott D."/>
            <person name="Pruitt K."/>
            <person name="Sapojnikov V."/>
            <person name="Souvorov A."/>
            <person name="Mackey A.J."/>
            <person name="Waterhouse R.M."/>
            <person name="Wyder S."/>
            <person name="Zdobnov E.M."/>
            <person name="Zdobnov E.M."/>
            <person name="Wyder S."/>
            <person name="Kriventseva E.V."/>
            <person name="Kadowaki T."/>
            <person name="Bork P."/>
            <person name="Aranda M."/>
            <person name="Bao R."/>
            <person name="Beermann A."/>
            <person name="Berns N."/>
            <person name="Bolognesi R."/>
            <person name="Bonneton F."/>
            <person name="Bopp D."/>
            <person name="Brown S.J."/>
            <person name="Bucher G."/>
            <person name="Butts T."/>
            <person name="Chaumot A."/>
            <person name="Denell R.E."/>
            <person name="Ferrier D.E."/>
            <person name="Friedrich M."/>
            <person name="Gordon C.M."/>
            <person name="Jindra M."/>
            <person name="Klingler M."/>
            <person name="Lan Q."/>
            <person name="Lattorff H.M."/>
            <person name="Laudet V."/>
            <person name="von Levetsow C."/>
            <person name="Liu Z."/>
            <person name="Lutz R."/>
            <person name="Lynch J.A."/>
            <person name="da Fonseca R.N."/>
            <person name="Posnien N."/>
            <person name="Reuter R."/>
            <person name="Roth S."/>
            <person name="Savard J."/>
            <person name="Schinko J.B."/>
            <person name="Schmitt C."/>
            <person name="Schoppmeier M."/>
            <person name="Schroder R."/>
            <person name="Shippy T.D."/>
            <person name="Simonnet F."/>
            <person name="Marques-Souza H."/>
            <person name="Tautz D."/>
            <person name="Tomoyasu Y."/>
            <person name="Trauner J."/>
            <person name="Van der Zee M."/>
            <person name="Vervoort M."/>
            <person name="Wittkopp N."/>
            <person name="Wimmer E.A."/>
            <person name="Yang X."/>
            <person name="Jones A.K."/>
            <person name="Sattelle D.B."/>
            <person name="Ebert P.R."/>
            <person name="Nelson D."/>
            <person name="Scott J.G."/>
            <person name="Beeman R.W."/>
            <person name="Muthukrishnan S."/>
            <person name="Kramer K.J."/>
            <person name="Arakane Y."/>
            <person name="Beeman R.W."/>
            <person name="Zhu Q."/>
            <person name="Hogenkamp D."/>
            <person name="Dixit R."/>
            <person name="Oppert B."/>
            <person name="Jiang H."/>
            <person name="Zou Z."/>
            <person name="Marshall J."/>
            <person name="Elpidina E."/>
            <person name="Vinokurov K."/>
            <person name="Oppert C."/>
            <person name="Zou Z."/>
            <person name="Evans J."/>
            <person name="Lu Z."/>
            <person name="Zhao P."/>
            <person name="Sumathipala N."/>
            <person name="Altincicek B."/>
            <person name="Vilcinskas A."/>
            <person name="Williams M."/>
            <person name="Hultmark D."/>
            <person name="Hetru C."/>
            <person name="Jiang H."/>
            <person name="Grimmelikhuijzen C.J."/>
            <person name="Hauser F."/>
            <person name="Cazzamali G."/>
            <person name="Williamson M."/>
            <person name="Park Y."/>
            <person name="Li B."/>
            <person name="Tanaka Y."/>
            <person name="Predel R."/>
            <person name="Neupert S."/>
            <person name="Schachtner J."/>
            <person name="Verleyen P."/>
            <person name="Raible F."/>
            <person name="Bork P."/>
            <person name="Friedrich M."/>
            <person name="Walden K.K."/>
            <person name="Robertson H.M."/>
            <person name="Angeli S."/>
            <person name="Foret S."/>
            <person name="Bucher G."/>
            <person name="Schuetz S."/>
            <person name="Maleszka R."/>
            <person name="Wimmer E.A."/>
            <person name="Beeman R.W."/>
            <person name="Lorenzen M."/>
            <person name="Tomoyasu Y."/>
            <person name="Miller S.C."/>
            <person name="Grossmann D."/>
            <person name="Bucher G."/>
        </authorList>
    </citation>
    <scope>NUCLEOTIDE SEQUENCE [LARGE SCALE GENOMIC DNA]</scope>
    <source>
        <strain evidence="10 11">Georgia GA2</strain>
    </source>
</reference>
<dbReference type="Proteomes" id="UP000007266">
    <property type="component" value="Linkage group 3"/>
</dbReference>
<evidence type="ECO:0000256" key="8">
    <source>
        <dbReference type="ARBA" id="ARBA00023242"/>
    </source>
</evidence>
<dbReference type="InterPro" id="IPR011704">
    <property type="entry name" value="ATPase_dyneun-rel_AAA"/>
</dbReference>
<protein>
    <recommendedName>
        <fullName evidence="4">Midasin</fullName>
    </recommendedName>
</protein>
<feature type="domain" description="AAA+ ATPase" evidence="9">
    <location>
        <begin position="1661"/>
        <end position="1843"/>
    </location>
</feature>
<gene>
    <name evidence="10" type="primary">AUGUSTUS-3.0.2_12898</name>
    <name evidence="10" type="ORF">TcasGA2_TC012898</name>
</gene>
<dbReference type="OMA" id="KRCAIAP"/>
<evidence type="ECO:0000256" key="4">
    <source>
        <dbReference type="ARBA" id="ARBA00017143"/>
    </source>
</evidence>
<dbReference type="GO" id="GO:0016887">
    <property type="term" value="F:ATP hydrolysis activity"/>
    <property type="evidence" value="ECO:0007669"/>
    <property type="project" value="InterPro"/>
</dbReference>
<dbReference type="FunFam" id="3.40.50.300:FF:000582">
    <property type="entry name" value="Midasin"/>
    <property type="match status" value="1"/>
</dbReference>
<dbReference type="InterPro" id="IPR041190">
    <property type="entry name" value="Midasin_AAA_lid_5"/>
</dbReference>
<feature type="domain" description="AAA+ ATPase" evidence="9">
    <location>
        <begin position="1014"/>
        <end position="1159"/>
    </location>
</feature>
<evidence type="ECO:0000256" key="6">
    <source>
        <dbReference type="ARBA" id="ARBA00022840"/>
    </source>
</evidence>
<evidence type="ECO:0000313" key="10">
    <source>
        <dbReference type="EMBL" id="EFA12501.2"/>
    </source>
</evidence>
<dbReference type="FunFam" id="3.40.50.300:FF:002451">
    <property type="entry name" value="Midasin"/>
    <property type="match status" value="1"/>
</dbReference>
<dbReference type="InParanoid" id="D7EJ13"/>
<keyword evidence="5" id="KW-0547">Nucleotide-binding</keyword>
<dbReference type="Pfam" id="PF21108">
    <property type="entry name" value="MDN1_4th"/>
    <property type="match status" value="1"/>
</dbReference>
<accession>D7EJ13</accession>
<evidence type="ECO:0000256" key="7">
    <source>
        <dbReference type="ARBA" id="ARBA00023186"/>
    </source>
</evidence>
<evidence type="ECO:0000259" key="9">
    <source>
        <dbReference type="SMART" id="SM00382"/>
    </source>
</evidence>
<comment type="subcellular location">
    <subcellularLocation>
        <location evidence="1">Nucleus</location>
        <location evidence="1">Nucleolus</location>
    </subcellularLocation>
    <subcellularLocation>
        <location evidence="2">Nucleus</location>
        <location evidence="2">Nucleoplasm</location>
    </subcellularLocation>
</comment>
<dbReference type="SUPFAM" id="SSF52540">
    <property type="entry name" value="P-loop containing nucleoside triphosphate hydrolases"/>
    <property type="match status" value="5"/>
</dbReference>
<evidence type="ECO:0000256" key="1">
    <source>
        <dbReference type="ARBA" id="ARBA00004604"/>
    </source>
</evidence>
<dbReference type="Pfam" id="PF17865">
    <property type="entry name" value="AAA_lid_5"/>
    <property type="match status" value="1"/>
</dbReference>
<dbReference type="CDD" id="cd00009">
    <property type="entry name" value="AAA"/>
    <property type="match status" value="1"/>
</dbReference>
<dbReference type="GO" id="GO:0005730">
    <property type="term" value="C:nucleolus"/>
    <property type="evidence" value="ECO:0007669"/>
    <property type="project" value="UniProtKB-SubCell"/>
</dbReference>
<comment type="similarity">
    <text evidence="3">Belongs to the midasin family.</text>
</comment>
<dbReference type="SMART" id="SM00382">
    <property type="entry name" value="AAA"/>
    <property type="match status" value="5"/>
</dbReference>
<dbReference type="InterPro" id="IPR003593">
    <property type="entry name" value="AAA+_ATPase"/>
</dbReference>
<feature type="domain" description="AAA+ ATPase" evidence="9">
    <location>
        <begin position="1321"/>
        <end position="1481"/>
    </location>
</feature>
<keyword evidence="8" id="KW-0539">Nucleus</keyword>
<evidence type="ECO:0000313" key="11">
    <source>
        <dbReference type="Proteomes" id="UP000007266"/>
    </source>
</evidence>
<evidence type="ECO:0000256" key="3">
    <source>
        <dbReference type="ARBA" id="ARBA00007188"/>
    </source>
</evidence>
<organism evidence="10 11">
    <name type="scientific">Tribolium castaneum</name>
    <name type="common">Red flour beetle</name>
    <dbReference type="NCBI Taxonomy" id="7070"/>
    <lineage>
        <taxon>Eukaryota</taxon>
        <taxon>Metazoa</taxon>
        <taxon>Ecdysozoa</taxon>
        <taxon>Arthropoda</taxon>
        <taxon>Hexapoda</taxon>
        <taxon>Insecta</taxon>
        <taxon>Pterygota</taxon>
        <taxon>Neoptera</taxon>
        <taxon>Endopterygota</taxon>
        <taxon>Coleoptera</taxon>
        <taxon>Polyphaga</taxon>
        <taxon>Cucujiformia</taxon>
        <taxon>Tenebrionidae</taxon>
        <taxon>Tenebrionidae incertae sedis</taxon>
        <taxon>Tribolium</taxon>
    </lineage>
</organism>
<dbReference type="PANTHER" id="PTHR48103">
    <property type="entry name" value="MIDASIN-RELATED"/>
    <property type="match status" value="1"/>
</dbReference>
<evidence type="ECO:0000256" key="5">
    <source>
        <dbReference type="ARBA" id="ARBA00022741"/>
    </source>
</evidence>
<keyword evidence="7" id="KW-0143">Chaperone</keyword>
<dbReference type="HOGENOM" id="CLU_000050_1_0_1"/>
<evidence type="ECO:0000256" key="2">
    <source>
        <dbReference type="ARBA" id="ARBA00004642"/>
    </source>
</evidence>
<reference evidence="10 11" key="2">
    <citation type="journal article" date="2010" name="Nucleic Acids Res.">
        <title>BeetleBase in 2010: revisions to provide comprehensive genomic information for Tribolium castaneum.</title>
        <authorList>
            <person name="Kim H.S."/>
            <person name="Murphy T."/>
            <person name="Xia J."/>
            <person name="Caragea D."/>
            <person name="Park Y."/>
            <person name="Beeman R.W."/>
            <person name="Lorenzen M.D."/>
            <person name="Butcher S."/>
            <person name="Manak J.R."/>
            <person name="Brown S.J."/>
        </authorList>
    </citation>
    <scope>GENOME REANNOTATION</scope>
    <source>
        <strain evidence="10 11">Georgia GA2</strain>
    </source>
</reference>
<name>D7EJ13_TRICA</name>
<dbReference type="eggNOG" id="KOG1808">
    <property type="taxonomic scope" value="Eukaryota"/>
</dbReference>
<dbReference type="GO" id="GO:0042254">
    <property type="term" value="P:ribosome biogenesis"/>
    <property type="evidence" value="ECO:0007669"/>
    <property type="project" value="UniProtKB-ARBA"/>
</dbReference>
<sequence length="2034" mass="229410">MEVTSEDELLFHKLKSFCEINEQFCIAFKLTEKRTGLNRHQKNDQHLHYIAQHVITIAVYFQSVVTHFSEFLPKIVSIATVELGQHRANCVLLGRIIRIRNDLHCYATKYFESNPSPFEDESYPVSKKRKMSQITISELDLVESCYALLKSDPQFYGKKWNWSEFITKYLNHESPEIQWIACHCISVLTHMSENQLRDLILSKLPQETHEKFSCIYNNSLTLGKTGSEIVALDQHPVIGISKETQDVVDISGVYIPKLKSSVTPHHNLIMVNSTRDNLRKVAFGLSSKKAICLQGPVGSGKTSLVEHIANKTGRKLGENFVKVQLGDQTDSKMLLGTYRCTDIPGEFVWQPGVVTQAVIEGNWVLLEDIDSASMDIASVLSSLLENGSLTVPGYRDSLPITPGFQLFFTQRLVSTITGHHKKHSNAMTLLEKHLLQINIDPLTSAELEEILITQHPQFATIADRMIKVFHLFTTNTDLPKSSRLISTRDFFKWLSRAAIDFDIKSQSSALKVLQDAIDVFCCSYAKPDEALGLAKQISTHLGIINQKAEFFFKSYKPVIKLSASHLEVGRAVMARNNDVLSLRQSYYFTRPSTVLLERVMCCVKLQEPVLLVGETGTGKTSTVQYLANAIGQKLVVINMNQQSDSADLLGGYKPVDLKFVITPIRKEFEALFCEFFQVEPNRTFLGHIARCYNEQRWSDLVKLMTKSYDAAISRLKQPSPKKHLLARWQSLGEKLHKLTLQLKQKSALAFAFIEGSLVRAVEEGHWVLLDEINLANAETLECLSGLLEGAEGSLCLLERGDKAPVERHPNFTLFACMNPSTDVGKKDLPAGLRNRFTEFYVDELVERNDLVLLVGSYLEALSLKEGELERIVEFYLRVRKETEVSLVDGLGHKPHFSLRSLCRALMITGRNPCGMVKKSLYEAFCLSFLTQLDEQSYGIVEKLIAKYLVGDDKALKAVLKQPIPTPKSNSDDYVQFEGYWVRKGDLECLVPDDYVLTESVRKNLKDLVRIVSIGGLPVLLQGDTSVGKTSLIAYLAKSSGNKCVRINNHEHTDLQEYIGSYVADCEGKLVFREGLLVEAMRKGHWIILDELNLAPSDVLEALNRVLDDNRELFIPETQETVKADPNFMLFATQNPPGSYGGRKMLSRAFRNRFVELHFNEIPPKELEFILHKRCQMAPSYAKKMINVMTDLQTRRRGSAAFAGKQGFITLRDLFRWGERYRLAQNTQKLYDWDQHLADEGYLVLAGRVRKSDEKKEIITVLQKHLKREVNPHNLFTLSEKTSVVTRDILTKIYQNRDKYKNIVWTYNMRQLAVLVAKAFHFKEPVLLVGETGGGKTTVCKLIAELNQQELISVNCHMHTESSDFIGGLRPVRDHVDDDVNKLFEWVDGPLIKAMLKGNVFLADEISLADDSVLERLNSLLEPERTLLLAEKGADINNPNNSELIVADPNFYFIGTMNPGGDFGKKELSPALRNRFTEIWCESCTDRDDLIAIIEQNVKEGISFGNQQDGSSGIGKNIMDFVEWFRGTEIGKRCTVSIRDILTWVNFINNCAEKIGVYESYLHGLHLTFLDALGTGITGTENLNNLKKFKHCCELFIKKQLNSSTLPHVFSPNLLIEESDNSFGIKPFYIETGNEPPTPNSFTFSAPTTTYNTLRLLRGMQLNKAILLEGSPGVGKTSLVTALAKLTRHKIFRVNLSDQTDISDLFGADLPVEGGSGGQFSWRDGPLLQALKQGHWILLDELNLASQSVLEGLNACLDHRGEIFIPELGKTFHVRPGTRFFACQNPLKQGGSRRGLPQSFLNRFIQVYVNSLTSKDLELILTNQFRAIPREIIDKMLKFNSRVCDELDGHSFGNKGAPWELNLRDLSRWCEAMIYHFEANPSVDKKYQPESLVHLIYGDRMRTLRDKRKVSEMFEEVFGRGISGDAPVLYTNSEQVWIGDVGLWRNRDGVDVNVISDEKSCLVLRTQLPVLRSLAYCVNLNWMSLLVGSSAAGKSTVVRALAHIVGKTLRTLPVTSAMDTTDILGGFEQVSQVLL</sequence>
<dbReference type="FunFam" id="3.40.50.300:FF:000142">
    <property type="entry name" value="Midasin"/>
    <property type="match status" value="1"/>
</dbReference>
<dbReference type="InterPro" id="IPR027417">
    <property type="entry name" value="P-loop_NTPase"/>
</dbReference>
<dbReference type="EMBL" id="KQ971326">
    <property type="protein sequence ID" value="EFA12501.2"/>
    <property type="molecule type" value="Genomic_DNA"/>
</dbReference>
<keyword evidence="11" id="KW-1185">Reference proteome</keyword>
<dbReference type="InterPro" id="IPR040848">
    <property type="entry name" value="AAA_lid_7"/>
</dbReference>